<evidence type="ECO:0000259" key="3">
    <source>
        <dbReference type="Pfam" id="PF07282"/>
    </source>
</evidence>
<name>A0A9P3HLJ6_9FUNG</name>
<sequence length="1349" mass="151698">MGIKGLTPFIKACPGVVEDLKTKTCHIDFPAMFFALLNARAFYATVSSEAKKSRKRCALERIPNAHSEGVISKRPGTSMQTTDFDSNGPPSKHARLSSPEADSNKACDDNTLRAAGSEELISTFKGSDVEAAPSSFLETMQRLLQEEPSQIFLDSDGALTTTQDLNEDIYYRHIGLAVHGILLNHVSPDCTTIHQDGPRSVEKENAHQKRDNDLHRRMEKLREDIEKGRLKCTKKLYRRLKSLYRAPLYEVCMSVTLPVGKEWTTFKKADLLEQLQLPTSAHLLLLAALTTNDYADGVPFYGLVSNADIVRKLQIERLESIGVEEKLLDFKNQLSHCLSEIHSNALRVRDAALENRKKRKQKVSASKADRKDEMRIDKAQRQLDVTINHFDIAIRVLVTTEEHPLTNTTADPSPSMPDICSTLTTLIRDLEMAKASRYRYIRAQAPDVEPSVSNAHQPMDVDSSPEAANLAPPPITLASPPIKRSGKRKKRNSTRAQSKRKQKWRQSMFRSRTDLTDRYVPQTAHLSAASPIDDANLHGLEPAAPRTYKPKEKTTNNNQPVPPPQKKRKKMLDYRKENASPAALKKSFKSVFASVTLTTGSVRGCLRRATDLSMADTELISQRIDMAVSIVNTAKHYVLKMLEMRILRELLSGSPQTTHSPAAVREMAQGTVMNDEQANQNAPATNRSAPFLEKILDSDWAELVVGNLMSYVLRNSTSVRGPKAHKPTSQDALVEARLIFEGFKELYPGFKAVNPSNIPLGVVIDDLAPKICLDIKMHYRKLPKTIRAKMEKLGFDDADLPQTEEDAEDDSNVDAAPPEGDEEDDEDPRQKSKKIVFRPRHILTCWSDLQKLPTPSQPQFCIQPKMTDSFIDIREEGLMRILWGRDAGSVGEIWEGGTHSHQWAKSQLSTAVGNIIKTLFIGDRESIRLAKKQQTTYGKRTTTMDECFRLYPEVYGQGPLDRYLVDRINFYRVRHNESILTQSSFSSSSSSSSVVTPSLQSNPPSLPAPRQSRTRYALNNFIRTDGHQLQLLGYDLTRNRQAPGHKSFMKRIENQCPTRQSLIDTFGENLESVVVIGIDPGEVVSGAFCMRLDEDTVVNLVVRRASLYQPTLAFRTWEENWKRQYPQAGPSDKIDTELWTRRADGQERPTSLPSLYDLQNALRPTSYDSWDSLVAAHQRYFKLEPILHGFHSSPDRKKAAHQHRMAKLSEMDLAVAGVLRMVDEALEGIPVKERKVFFALGNGTFRTGLNLTSLHTTFLRRLFQKSTALGYHAALVDEYLSSTMCPTCTAKDEQTRLAKPSMRVCACIQCSRWIHRDLVGAHNIALIGEQYLKTMGRPQSLARPQVQSL</sequence>
<organism evidence="4 5">
    <name type="scientific">Entomortierella parvispora</name>
    <dbReference type="NCBI Taxonomy" id="205924"/>
    <lineage>
        <taxon>Eukaryota</taxon>
        <taxon>Fungi</taxon>
        <taxon>Fungi incertae sedis</taxon>
        <taxon>Mucoromycota</taxon>
        <taxon>Mortierellomycotina</taxon>
        <taxon>Mortierellomycetes</taxon>
        <taxon>Mortierellales</taxon>
        <taxon>Mortierellaceae</taxon>
        <taxon>Entomortierella</taxon>
    </lineage>
</organism>
<feature type="region of interest" description="Disordered" evidence="2">
    <location>
        <begin position="448"/>
        <end position="516"/>
    </location>
</feature>
<keyword evidence="1" id="KW-0238">DNA-binding</keyword>
<dbReference type="InterPro" id="IPR010095">
    <property type="entry name" value="Cas12f1-like_TNB"/>
</dbReference>
<dbReference type="GO" id="GO:0003677">
    <property type="term" value="F:DNA binding"/>
    <property type="evidence" value="ECO:0007669"/>
    <property type="project" value="UniProtKB-KW"/>
</dbReference>
<accession>A0A9P3HLJ6</accession>
<reference evidence="4" key="1">
    <citation type="submission" date="2021-11" db="EMBL/GenBank/DDBJ databases">
        <authorList>
            <person name="Herlambang A."/>
            <person name="Guo Y."/>
            <person name="Takashima Y."/>
            <person name="Nishizawa T."/>
        </authorList>
    </citation>
    <scope>NUCLEOTIDE SEQUENCE</scope>
    <source>
        <strain evidence="4">E1425</strain>
    </source>
</reference>
<gene>
    <name evidence="4" type="ORF">EMPS_10932</name>
</gene>
<evidence type="ECO:0000256" key="1">
    <source>
        <dbReference type="ARBA" id="ARBA00023125"/>
    </source>
</evidence>
<dbReference type="OrthoDB" id="2448216at2759"/>
<dbReference type="Proteomes" id="UP000827284">
    <property type="component" value="Unassembled WGS sequence"/>
</dbReference>
<feature type="region of interest" description="Disordered" evidence="2">
    <location>
        <begin position="982"/>
        <end position="1011"/>
    </location>
</feature>
<feature type="region of interest" description="Disordered" evidence="2">
    <location>
        <begin position="530"/>
        <end position="577"/>
    </location>
</feature>
<dbReference type="Pfam" id="PF07282">
    <property type="entry name" value="Cas12f1-like_TNB"/>
    <property type="match status" value="1"/>
</dbReference>
<feature type="compositionally biased region" description="Polar residues" evidence="2">
    <location>
        <begin position="75"/>
        <end position="89"/>
    </location>
</feature>
<dbReference type="EMBL" id="BQFW01000015">
    <property type="protein sequence ID" value="GJJ78573.1"/>
    <property type="molecule type" value="Genomic_DNA"/>
</dbReference>
<comment type="caution">
    <text evidence="4">The sequence shown here is derived from an EMBL/GenBank/DDBJ whole genome shotgun (WGS) entry which is preliminary data.</text>
</comment>
<feature type="region of interest" description="Disordered" evidence="2">
    <location>
        <begin position="799"/>
        <end position="833"/>
    </location>
</feature>
<evidence type="ECO:0000313" key="4">
    <source>
        <dbReference type="EMBL" id="GJJ78573.1"/>
    </source>
</evidence>
<feature type="compositionally biased region" description="Basic residues" evidence="2">
    <location>
        <begin position="484"/>
        <end position="504"/>
    </location>
</feature>
<evidence type="ECO:0000256" key="2">
    <source>
        <dbReference type="SAM" id="MobiDB-lite"/>
    </source>
</evidence>
<protein>
    <recommendedName>
        <fullName evidence="3">Cas12f1-like TNB domain-containing protein</fullName>
    </recommendedName>
</protein>
<feature type="compositionally biased region" description="Low complexity" evidence="2">
    <location>
        <begin position="982"/>
        <end position="1001"/>
    </location>
</feature>
<feature type="compositionally biased region" description="Acidic residues" evidence="2">
    <location>
        <begin position="799"/>
        <end position="812"/>
    </location>
</feature>
<reference evidence="4" key="2">
    <citation type="journal article" date="2022" name="Microbiol. Resour. Announc.">
        <title>Whole-Genome Sequence of Entomortierella parvispora E1425, a Mucoromycotan Fungus Associated with Burkholderiaceae-Related Endosymbiotic Bacteria.</title>
        <authorList>
            <person name="Herlambang A."/>
            <person name="Guo Y."/>
            <person name="Takashima Y."/>
            <person name="Narisawa K."/>
            <person name="Ohta H."/>
            <person name="Nishizawa T."/>
        </authorList>
    </citation>
    <scope>NUCLEOTIDE SEQUENCE</scope>
    <source>
        <strain evidence="4">E1425</strain>
    </source>
</reference>
<evidence type="ECO:0000313" key="5">
    <source>
        <dbReference type="Proteomes" id="UP000827284"/>
    </source>
</evidence>
<proteinExistence type="predicted"/>
<feature type="domain" description="Cas12f1-like TNB" evidence="3">
    <location>
        <begin position="1255"/>
        <end position="1324"/>
    </location>
</feature>
<keyword evidence="5" id="KW-1185">Reference proteome</keyword>
<feature type="region of interest" description="Disordered" evidence="2">
    <location>
        <begin position="66"/>
        <end position="105"/>
    </location>
</feature>